<reference evidence="1" key="1">
    <citation type="submission" date="2016-07" db="EMBL/GenBank/DDBJ databases">
        <authorList>
            <person name="Bretaudeau A."/>
        </authorList>
    </citation>
    <scope>NUCLEOTIDE SEQUENCE</scope>
    <source>
        <strain evidence="1">Rice</strain>
        <tissue evidence="1">Whole body</tissue>
    </source>
</reference>
<name>A0A2H1VZY8_SPOFR</name>
<proteinExistence type="predicted"/>
<gene>
    <name evidence="1" type="ORF">SFRICE_009345</name>
</gene>
<sequence>MVSDDAAYDGARLPISNLFTRALKTPSNSWNLGKRREGGTLHFPFWKRLTFKRLILTKNGFRNLNVFFKDLYIDTDHGYRLPKYINLQSFNYVGPTVSEINGCDIRTDGRTDRHDESIRVPFLAIWLRDLKKGQTCSTLQSLATGRKLLHTNMSQYQFGYNQREYVSIQGDFEFDVFLSGGDNTTNFLQK</sequence>
<organism evidence="1">
    <name type="scientific">Spodoptera frugiperda</name>
    <name type="common">Fall armyworm</name>
    <dbReference type="NCBI Taxonomy" id="7108"/>
    <lineage>
        <taxon>Eukaryota</taxon>
        <taxon>Metazoa</taxon>
        <taxon>Ecdysozoa</taxon>
        <taxon>Arthropoda</taxon>
        <taxon>Hexapoda</taxon>
        <taxon>Insecta</taxon>
        <taxon>Pterygota</taxon>
        <taxon>Neoptera</taxon>
        <taxon>Endopterygota</taxon>
        <taxon>Lepidoptera</taxon>
        <taxon>Glossata</taxon>
        <taxon>Ditrysia</taxon>
        <taxon>Noctuoidea</taxon>
        <taxon>Noctuidae</taxon>
        <taxon>Amphipyrinae</taxon>
        <taxon>Spodoptera</taxon>
    </lineage>
</organism>
<protein>
    <submittedName>
        <fullName evidence="1">SFRICE_009345</fullName>
    </submittedName>
</protein>
<dbReference type="AlphaFoldDB" id="A0A2H1VZY8"/>
<dbReference type="EMBL" id="ODYU01005496">
    <property type="protein sequence ID" value="SOQ46409.1"/>
    <property type="molecule type" value="Genomic_DNA"/>
</dbReference>
<evidence type="ECO:0000313" key="1">
    <source>
        <dbReference type="EMBL" id="SOQ46409.1"/>
    </source>
</evidence>
<accession>A0A2H1VZY8</accession>